<dbReference type="AlphaFoldDB" id="A0A1X9MGE9"/>
<dbReference type="Proteomes" id="UP000193006">
    <property type="component" value="Chromosome"/>
</dbReference>
<dbReference type="InterPro" id="IPR050624">
    <property type="entry name" value="HTH-type_Tx_Regulator"/>
</dbReference>
<dbReference type="STRING" id="199441.BkAM31D_12540"/>
<protein>
    <submittedName>
        <fullName evidence="5">HTH-type transcriptional repressor KstR2</fullName>
    </submittedName>
</protein>
<keyword evidence="1" id="KW-0678">Repressor</keyword>
<gene>
    <name evidence="5" type="primary">kstR2_4</name>
    <name evidence="5" type="ORF">BkAM31D_12540</name>
</gene>
<feature type="DNA-binding region" description="H-T-H motif" evidence="3">
    <location>
        <begin position="32"/>
        <end position="51"/>
    </location>
</feature>
<dbReference type="SUPFAM" id="SSF46689">
    <property type="entry name" value="Homeodomain-like"/>
    <property type="match status" value="1"/>
</dbReference>
<name>A0A1X9MGE9_9BACI</name>
<dbReference type="RefSeq" id="WP_066149220.1">
    <property type="nucleotide sequence ID" value="NZ_CP020814.1"/>
</dbReference>
<dbReference type="GO" id="GO:0003677">
    <property type="term" value="F:DNA binding"/>
    <property type="evidence" value="ECO:0007669"/>
    <property type="project" value="UniProtKB-UniRule"/>
</dbReference>
<dbReference type="PRINTS" id="PR00455">
    <property type="entry name" value="HTHTETR"/>
</dbReference>
<evidence type="ECO:0000256" key="3">
    <source>
        <dbReference type="PROSITE-ProRule" id="PRU00335"/>
    </source>
</evidence>
<organism evidence="5 6">
    <name type="scientific">Halalkalibacter krulwichiae</name>
    <dbReference type="NCBI Taxonomy" id="199441"/>
    <lineage>
        <taxon>Bacteria</taxon>
        <taxon>Bacillati</taxon>
        <taxon>Bacillota</taxon>
        <taxon>Bacilli</taxon>
        <taxon>Bacillales</taxon>
        <taxon>Bacillaceae</taxon>
        <taxon>Halalkalibacter</taxon>
    </lineage>
</organism>
<keyword evidence="6" id="KW-1185">Reference proteome</keyword>
<dbReference type="KEGG" id="bkw:BkAM31D_12540"/>
<proteinExistence type="predicted"/>
<evidence type="ECO:0000256" key="1">
    <source>
        <dbReference type="ARBA" id="ARBA00022491"/>
    </source>
</evidence>
<keyword evidence="2 3" id="KW-0238">DNA-binding</keyword>
<evidence type="ECO:0000313" key="6">
    <source>
        <dbReference type="Proteomes" id="UP000193006"/>
    </source>
</evidence>
<feature type="domain" description="HTH tetR-type" evidence="4">
    <location>
        <begin position="9"/>
        <end position="69"/>
    </location>
</feature>
<evidence type="ECO:0000313" key="5">
    <source>
        <dbReference type="EMBL" id="ARK30591.1"/>
    </source>
</evidence>
<dbReference type="PANTHER" id="PTHR43479">
    <property type="entry name" value="ACREF/ENVCD OPERON REPRESSOR-RELATED"/>
    <property type="match status" value="1"/>
</dbReference>
<dbReference type="PANTHER" id="PTHR43479:SF21">
    <property type="entry name" value="TRANSCRIPTIONAL REGULATOR, TETR FAMILY"/>
    <property type="match status" value="1"/>
</dbReference>
<evidence type="ECO:0000259" key="4">
    <source>
        <dbReference type="PROSITE" id="PS50977"/>
    </source>
</evidence>
<sequence length="196" mass="23381">MDGFQRRKEQKKRNILDAATALFMTYGIQKVSISEIAKEANVSQVTIYNYFENKHTLIHEVFIYYVDKALSDFEQVVHSDISFPEKLKQIIFTKREVAQQIHEEFYHYLMKEYSKEGNYIDKIYEEKTIPIFTKLFQEGMEQGYVDPTLSQEAILFYIQMLKDYIQKEEIYKKILPLTEEITSIFFYGIVGKKENE</sequence>
<dbReference type="EMBL" id="CP020814">
    <property type="protein sequence ID" value="ARK30591.1"/>
    <property type="molecule type" value="Genomic_DNA"/>
</dbReference>
<evidence type="ECO:0000256" key="2">
    <source>
        <dbReference type="ARBA" id="ARBA00023125"/>
    </source>
</evidence>
<dbReference type="Gene3D" id="1.10.357.10">
    <property type="entry name" value="Tetracycline Repressor, domain 2"/>
    <property type="match status" value="1"/>
</dbReference>
<dbReference type="PROSITE" id="PS50977">
    <property type="entry name" value="HTH_TETR_2"/>
    <property type="match status" value="1"/>
</dbReference>
<reference evidence="5 6" key="1">
    <citation type="submission" date="2017-04" db="EMBL/GenBank/DDBJ databases">
        <title>Bacillus krulwichiae AM31D Genome sequencing and assembly.</title>
        <authorList>
            <person name="Krulwich T.A."/>
            <person name="Anastor L."/>
            <person name="Ehrlich R."/>
            <person name="Ehrlich G.D."/>
            <person name="Janto B."/>
        </authorList>
    </citation>
    <scope>NUCLEOTIDE SEQUENCE [LARGE SCALE GENOMIC DNA]</scope>
    <source>
        <strain evidence="5 6">AM31D</strain>
    </source>
</reference>
<accession>A0A1X9MGE9</accession>
<dbReference type="InterPro" id="IPR001647">
    <property type="entry name" value="HTH_TetR"/>
</dbReference>
<dbReference type="Pfam" id="PF00440">
    <property type="entry name" value="TetR_N"/>
    <property type="match status" value="1"/>
</dbReference>
<dbReference type="InterPro" id="IPR009057">
    <property type="entry name" value="Homeodomain-like_sf"/>
</dbReference>